<evidence type="ECO:0008006" key="3">
    <source>
        <dbReference type="Google" id="ProtNLM"/>
    </source>
</evidence>
<comment type="caution">
    <text evidence="1">The sequence shown here is derived from an EMBL/GenBank/DDBJ whole genome shotgun (WGS) entry which is preliminary data.</text>
</comment>
<name>A0ABU1IVY0_9BACL</name>
<keyword evidence="2" id="KW-1185">Reference proteome</keyword>
<evidence type="ECO:0000313" key="2">
    <source>
        <dbReference type="Proteomes" id="UP001185028"/>
    </source>
</evidence>
<dbReference type="EMBL" id="JAVDQH010000004">
    <property type="protein sequence ID" value="MDR6243405.1"/>
    <property type="molecule type" value="Genomic_DNA"/>
</dbReference>
<proteinExistence type="predicted"/>
<protein>
    <recommendedName>
        <fullName evidence="3">YecA family protein</fullName>
    </recommendedName>
</protein>
<gene>
    <name evidence="1" type="ORF">JOC58_001292</name>
</gene>
<dbReference type="RefSeq" id="WP_188773601.1">
    <property type="nucleotide sequence ID" value="NZ_BMMB01000001.1"/>
</dbReference>
<organism evidence="1 2">
    <name type="scientific">Paenibacillus hunanensis</name>
    <dbReference type="NCBI Taxonomy" id="539262"/>
    <lineage>
        <taxon>Bacteria</taxon>
        <taxon>Bacillati</taxon>
        <taxon>Bacillota</taxon>
        <taxon>Bacilli</taxon>
        <taxon>Bacillales</taxon>
        <taxon>Paenibacillaceae</taxon>
        <taxon>Paenibacillus</taxon>
    </lineage>
</organism>
<reference evidence="1 2" key="1">
    <citation type="submission" date="2023-07" db="EMBL/GenBank/DDBJ databases">
        <title>Genomic Encyclopedia of Type Strains, Phase IV (KMG-IV): sequencing the most valuable type-strain genomes for metagenomic binning, comparative biology and taxonomic classification.</title>
        <authorList>
            <person name="Goeker M."/>
        </authorList>
    </citation>
    <scope>NUCLEOTIDE SEQUENCE [LARGE SCALE GENOMIC DNA]</scope>
    <source>
        <strain evidence="1 2">DSM 22170</strain>
    </source>
</reference>
<dbReference type="Proteomes" id="UP001185028">
    <property type="component" value="Unassembled WGS sequence"/>
</dbReference>
<sequence>MSPHKLEQWFAEGILPEDTLIDILHQCSVVPLLYDEGGHLKLEDFHEQLEAPLTGEVAVAADALYTIVIKAFQRYSEPEAYEQLQDSISLQEDLCMSGILAVSDWIDWMARCAQGEQTLPEVDFHSLFEDLPEGYMVQDFHDDLTFILQQADHEKYAEALRQQALLYSQLGVKQSS</sequence>
<evidence type="ECO:0000313" key="1">
    <source>
        <dbReference type="EMBL" id="MDR6243405.1"/>
    </source>
</evidence>
<accession>A0ABU1IVY0</accession>